<dbReference type="Pfam" id="PF19327">
    <property type="entry name" value="Ap4A_phos_N"/>
    <property type="match status" value="1"/>
</dbReference>
<organism evidence="3 4">
    <name type="scientific">Marasmius crinis-equi</name>
    <dbReference type="NCBI Taxonomy" id="585013"/>
    <lineage>
        <taxon>Eukaryota</taxon>
        <taxon>Fungi</taxon>
        <taxon>Dikarya</taxon>
        <taxon>Basidiomycota</taxon>
        <taxon>Agaricomycotina</taxon>
        <taxon>Agaricomycetes</taxon>
        <taxon>Agaricomycetidae</taxon>
        <taxon>Agaricales</taxon>
        <taxon>Marasmiineae</taxon>
        <taxon>Marasmiaceae</taxon>
        <taxon>Marasmius</taxon>
    </lineage>
</organism>
<evidence type="ECO:0000313" key="3">
    <source>
        <dbReference type="EMBL" id="KAL0573783.1"/>
    </source>
</evidence>
<name>A0ABR3FF36_9AGAR</name>
<dbReference type="EMBL" id="JBAHYK010000464">
    <property type="protein sequence ID" value="KAL0573783.1"/>
    <property type="molecule type" value="Genomic_DNA"/>
</dbReference>
<dbReference type="PANTHER" id="PTHR38420">
    <property type="entry name" value="AP-4-A PHOSPHORYLASE II"/>
    <property type="match status" value="1"/>
</dbReference>
<evidence type="ECO:0000259" key="2">
    <source>
        <dbReference type="Pfam" id="PF19327"/>
    </source>
</evidence>
<sequence length="288" mass="32900">MPADRALSEDTVLEAFDDLLARGKLIYGETKPVYVTDRGFDFEFRICQAFLTKPQLTGPQSNTEIRKFGPHSDIDFADDKLLLAEFNNGTHILVLNKFCVSRPQYILLTKDSTRKQLESLGLDEFKSLLEVFGALEGGERGRGTRHWMLYNCGEEAGSSRRHKHMQVFRYPTSFRVFPDRQPGEVVVPYKHFLRYLDSNRNPSAEELMSIYEELLEQVGRPGPHNVIFTSSWILVIPRTKANFDGADGNGAAMMGMVWVTDEEKIRRWERLGPARVLSQLGVPLPMER</sequence>
<keyword evidence="4" id="KW-1185">Reference proteome</keyword>
<evidence type="ECO:0000259" key="1">
    <source>
        <dbReference type="Pfam" id="PF09830"/>
    </source>
</evidence>
<comment type="caution">
    <text evidence="3">The sequence shown here is derived from an EMBL/GenBank/DDBJ whole genome shotgun (WGS) entry which is preliminary data.</text>
</comment>
<dbReference type="InterPro" id="IPR009163">
    <property type="entry name" value="Ap4A_phos1/2"/>
</dbReference>
<feature type="domain" description="ATP adenylyltransferase C-terminal" evidence="1">
    <location>
        <begin position="187"/>
        <end position="283"/>
    </location>
</feature>
<dbReference type="SUPFAM" id="SSF54197">
    <property type="entry name" value="HIT-like"/>
    <property type="match status" value="1"/>
</dbReference>
<evidence type="ECO:0000313" key="4">
    <source>
        <dbReference type="Proteomes" id="UP001465976"/>
    </source>
</evidence>
<dbReference type="Gene3D" id="3.30.428.70">
    <property type="match status" value="1"/>
</dbReference>
<dbReference type="Pfam" id="PF09830">
    <property type="entry name" value="ATP_transf"/>
    <property type="match status" value="1"/>
</dbReference>
<dbReference type="PANTHER" id="PTHR38420:SF1">
    <property type="entry name" value="PUTATIVE (AFU_ORTHOLOGUE AFUA_5G14690)-RELATED"/>
    <property type="match status" value="1"/>
</dbReference>
<dbReference type="InterPro" id="IPR043171">
    <property type="entry name" value="Ap4A_phos1/2-like"/>
</dbReference>
<dbReference type="Proteomes" id="UP001465976">
    <property type="component" value="Unassembled WGS sequence"/>
</dbReference>
<protein>
    <recommendedName>
        <fullName evidence="5">ATP adenylyltransferase</fullName>
    </recommendedName>
</protein>
<accession>A0ABR3FF36</accession>
<dbReference type="InterPro" id="IPR036265">
    <property type="entry name" value="HIT-like_sf"/>
</dbReference>
<proteinExistence type="predicted"/>
<gene>
    <name evidence="3" type="ORF">V5O48_008170</name>
</gene>
<evidence type="ECO:0008006" key="5">
    <source>
        <dbReference type="Google" id="ProtNLM"/>
    </source>
</evidence>
<dbReference type="InterPro" id="IPR019200">
    <property type="entry name" value="ATP_adenylylTrfase_C"/>
</dbReference>
<reference evidence="3 4" key="1">
    <citation type="submission" date="2024-02" db="EMBL/GenBank/DDBJ databases">
        <title>A draft genome for the cacao thread blight pathogen Marasmius crinis-equi.</title>
        <authorList>
            <person name="Cohen S.P."/>
            <person name="Baruah I.K."/>
            <person name="Amoako-Attah I."/>
            <person name="Bukari Y."/>
            <person name="Meinhardt L.W."/>
            <person name="Bailey B.A."/>
        </authorList>
    </citation>
    <scope>NUCLEOTIDE SEQUENCE [LARGE SCALE GENOMIC DNA]</scope>
    <source>
        <strain evidence="3 4">GH-76</strain>
    </source>
</reference>
<dbReference type="InterPro" id="IPR045759">
    <property type="entry name" value="Ap4A_phos1/2_N"/>
</dbReference>
<feature type="domain" description="Ap4A phosphorylase 1/2 N-terminal" evidence="2">
    <location>
        <begin position="19"/>
        <end position="172"/>
    </location>
</feature>